<dbReference type="Proteomes" id="UP001200145">
    <property type="component" value="Unassembled WGS sequence"/>
</dbReference>
<dbReference type="PANTHER" id="PTHR36175:SF1">
    <property type="entry name" value="CYANOPHYCINASE"/>
    <property type="match status" value="1"/>
</dbReference>
<evidence type="ECO:0000313" key="6">
    <source>
        <dbReference type="Proteomes" id="UP001200145"/>
    </source>
</evidence>
<dbReference type="SUPFAM" id="SSF52317">
    <property type="entry name" value="Class I glutamine amidotransferase-like"/>
    <property type="match status" value="1"/>
</dbReference>
<organism evidence="5 6">
    <name type="scientific">Flavihumibacter fluminis</name>
    <dbReference type="NCBI Taxonomy" id="2909236"/>
    <lineage>
        <taxon>Bacteria</taxon>
        <taxon>Pseudomonadati</taxon>
        <taxon>Bacteroidota</taxon>
        <taxon>Chitinophagia</taxon>
        <taxon>Chitinophagales</taxon>
        <taxon>Chitinophagaceae</taxon>
        <taxon>Flavihumibacter</taxon>
    </lineage>
</organism>
<gene>
    <name evidence="5" type="ORF">L0U88_04095</name>
</gene>
<dbReference type="InterPro" id="IPR029062">
    <property type="entry name" value="Class_I_gatase-like"/>
</dbReference>
<evidence type="ECO:0000256" key="1">
    <source>
        <dbReference type="ARBA" id="ARBA00006534"/>
    </source>
</evidence>
<protein>
    <submittedName>
        <fullName evidence="5">Cyanophycinase</fullName>
    </submittedName>
</protein>
<comment type="caution">
    <text evidence="5">The sequence shown here is derived from an EMBL/GenBank/DDBJ whole genome shotgun (WGS) entry which is preliminary data.</text>
</comment>
<keyword evidence="4" id="KW-0720">Serine protease</keyword>
<comment type="similarity">
    <text evidence="1">Belongs to the peptidase S51 family.</text>
</comment>
<accession>A0ABS9BF92</accession>
<evidence type="ECO:0000256" key="4">
    <source>
        <dbReference type="ARBA" id="ARBA00022825"/>
    </source>
</evidence>
<proteinExistence type="inferred from homology"/>
<dbReference type="CDD" id="cd03145">
    <property type="entry name" value="GAT1_cyanophycinase"/>
    <property type="match status" value="1"/>
</dbReference>
<evidence type="ECO:0000256" key="2">
    <source>
        <dbReference type="ARBA" id="ARBA00022670"/>
    </source>
</evidence>
<name>A0ABS9BF92_9BACT</name>
<reference evidence="5 6" key="1">
    <citation type="submission" date="2022-01" db="EMBL/GenBank/DDBJ databases">
        <title>Flavihumibacter sp. nov., isolated from sediment of a river.</title>
        <authorList>
            <person name="Liu H."/>
        </authorList>
    </citation>
    <scope>NUCLEOTIDE SEQUENCE [LARGE SCALE GENOMIC DNA]</scope>
    <source>
        <strain evidence="5 6">RY-1</strain>
    </source>
</reference>
<evidence type="ECO:0000256" key="3">
    <source>
        <dbReference type="ARBA" id="ARBA00022801"/>
    </source>
</evidence>
<dbReference type="Gene3D" id="3.40.50.880">
    <property type="match status" value="1"/>
</dbReference>
<dbReference type="PANTHER" id="PTHR36175">
    <property type="entry name" value="CYANOPHYCINASE"/>
    <property type="match status" value="1"/>
</dbReference>
<keyword evidence="2" id="KW-0645">Protease</keyword>
<sequence>MKIWNLTFRLLLTVSFPIYSDAQNIQEDAIRIYLTGDSADVQTTTKPGLLLAGGSTDVNSAMLWLLERSGGGDVVVIRSSGADGYNQYLFELAKVNSVETILINNRDKAFLPIVAEKIRKAELLFIAGGDQWNYTRYWKDSPVEEAINFLINEKKVPVGGTSAGCAILGDYYFAAQYETIQSETALESPYHIANAIGRKDFIVAPILRNTITDSHYSQRNRQGRHISWLARLLQEEKTKTIRGIGVDEKTAVAIDEAGWATVFGSNEAWFVWNEASKPEVCEPGEALHWSPSKAPVRAYMIKGSIEGNGRFNLNNWKQMEGGTTRQLKVEQGVLR</sequence>
<dbReference type="InterPro" id="IPR005320">
    <property type="entry name" value="Peptidase_S51"/>
</dbReference>
<keyword evidence="3" id="KW-0378">Hydrolase</keyword>
<dbReference type="RefSeq" id="WP_234864336.1">
    <property type="nucleotide sequence ID" value="NZ_JAKEVY010000001.1"/>
</dbReference>
<keyword evidence="6" id="KW-1185">Reference proteome</keyword>
<evidence type="ECO:0000313" key="5">
    <source>
        <dbReference type="EMBL" id="MCF1713809.1"/>
    </source>
</evidence>
<dbReference type="EMBL" id="JAKEVY010000001">
    <property type="protein sequence ID" value="MCF1713809.1"/>
    <property type="molecule type" value="Genomic_DNA"/>
</dbReference>
<dbReference type="Pfam" id="PF03575">
    <property type="entry name" value="Peptidase_S51"/>
    <property type="match status" value="1"/>
</dbReference>